<dbReference type="AlphaFoldDB" id="A0AA92WMX0"/>
<dbReference type="Pfam" id="PF21688">
    <property type="entry name" value="FAD-depend_C"/>
    <property type="match status" value="1"/>
</dbReference>
<evidence type="ECO:0000259" key="1">
    <source>
        <dbReference type="Pfam" id="PF21688"/>
    </source>
</evidence>
<accession>A0AA92WMX0</accession>
<dbReference type="InterPro" id="IPR036188">
    <property type="entry name" value="FAD/NAD-bd_sf"/>
</dbReference>
<name>A0AA92WMX0_9BACT</name>
<proteinExistence type="predicted"/>
<gene>
    <name evidence="2" type="ORF">DW026_09090</name>
</gene>
<evidence type="ECO:0000313" key="2">
    <source>
        <dbReference type="EMBL" id="RHL37197.1"/>
    </source>
</evidence>
<dbReference type="PANTHER" id="PTHR42842">
    <property type="entry name" value="FAD/NAD(P)-BINDING OXIDOREDUCTASE"/>
    <property type="match status" value="1"/>
</dbReference>
<dbReference type="PIRSF" id="PIRSF038984">
    <property type="entry name" value="FAD_binding_protein"/>
    <property type="match status" value="1"/>
</dbReference>
<sequence length="559" mass="62025">MIQEYQIRILPEQAASEEGIKRYLAKEKGLDVRTLNQVRVLKRSIDARQRTIFVNLKVRAYINEFPQDDQYVHTEYPDVSSRPRVIVVGEGPGGLFASLRLIELGYRPIVLERGKDVRERKKDLSNITKTQKVDGESNYCFGEGGAGAYSDGKLYTRSKKRGSVDKILNVFCQHGANTNILADAHPHIGTDKLPRVIENMRNTIIKCGGEVHFQTKMIRLILESEGKLTAPDAAAGDRVIGVEAVNLATGAEETYRGPVILATGHSARDVYRYLASAKIDIEAKGIAVGVRLEHPSLLIDQIQYHNKSGRGKYLPAAEYSFVTQVDGRGVYSFCMCPGGFVIPAATGPEQLVVNGMSPSNRGTAWSNSGMVVETHPEDVAQFVKEHQSVIEQQEMKAQENASLFTPHSSLQMMYFQEIVEKQCWQQGNMKQTAPAQRMADFVNNRLSYDLPKSSYAPGLISSPLHFWMPSFVSKRLQEGFKTFGKNAHGFLTNEATLIAMETRTSSPVRIVRDRETLQHVRIQGLFPCGEGAGYAGGIVSAGVDGERCAEMCAEYLKQQ</sequence>
<feature type="domain" description="FAD-dependent protein C-terminal" evidence="1">
    <location>
        <begin position="286"/>
        <end position="504"/>
    </location>
</feature>
<dbReference type="EMBL" id="QROP01000021">
    <property type="protein sequence ID" value="RHL37197.1"/>
    <property type="molecule type" value="Genomic_DNA"/>
</dbReference>
<evidence type="ECO:0000313" key="3">
    <source>
        <dbReference type="Proteomes" id="UP000283672"/>
    </source>
</evidence>
<comment type="caution">
    <text evidence="2">The sequence shown here is derived from an EMBL/GenBank/DDBJ whole genome shotgun (WGS) entry which is preliminary data.</text>
</comment>
<dbReference type="PANTHER" id="PTHR42842:SF3">
    <property type="entry name" value="FAD_NAD(P)-BINDING OXIDOREDUCTASE FAMILY PROTEIN"/>
    <property type="match status" value="1"/>
</dbReference>
<dbReference type="Proteomes" id="UP000283672">
    <property type="component" value="Unassembled WGS sequence"/>
</dbReference>
<reference evidence="2 3" key="1">
    <citation type="submission" date="2018-08" db="EMBL/GenBank/DDBJ databases">
        <title>A genome reference for cultivated species of the human gut microbiota.</title>
        <authorList>
            <person name="Zou Y."/>
            <person name="Xue W."/>
            <person name="Luo G."/>
        </authorList>
    </citation>
    <scope>NUCLEOTIDE SEQUENCE [LARGE SCALE GENOMIC DNA]</scope>
    <source>
        <strain evidence="2 3">AF38-11</strain>
    </source>
</reference>
<dbReference type="PRINTS" id="PR00411">
    <property type="entry name" value="PNDRDTASEI"/>
</dbReference>
<organism evidence="2 3">
    <name type="scientific">Segatella copri</name>
    <dbReference type="NCBI Taxonomy" id="165179"/>
    <lineage>
        <taxon>Bacteria</taxon>
        <taxon>Pseudomonadati</taxon>
        <taxon>Bacteroidota</taxon>
        <taxon>Bacteroidia</taxon>
        <taxon>Bacteroidales</taxon>
        <taxon>Prevotellaceae</taxon>
        <taxon>Segatella</taxon>
    </lineage>
</organism>
<dbReference type="RefSeq" id="WP_118416486.1">
    <property type="nucleotide sequence ID" value="NZ_QROP01000021.1"/>
</dbReference>
<dbReference type="SUPFAM" id="SSF51905">
    <property type="entry name" value="FAD/NAD(P)-binding domain"/>
    <property type="match status" value="1"/>
</dbReference>
<protein>
    <submittedName>
        <fullName evidence="2">FAD-binding protein</fullName>
    </submittedName>
</protein>
<dbReference type="Gene3D" id="3.50.50.60">
    <property type="entry name" value="FAD/NAD(P)-binding domain"/>
    <property type="match status" value="2"/>
</dbReference>
<dbReference type="InterPro" id="IPR028348">
    <property type="entry name" value="FAD-binding_protein"/>
</dbReference>
<dbReference type="InterPro" id="IPR049516">
    <property type="entry name" value="FAD-depend_C"/>
</dbReference>